<evidence type="ECO:0000313" key="1">
    <source>
        <dbReference type="EMBL" id="CAE7250469.1"/>
    </source>
</evidence>
<dbReference type="EMBL" id="CAJNDS010001169">
    <property type="protein sequence ID" value="CAE7250469.1"/>
    <property type="molecule type" value="Genomic_DNA"/>
</dbReference>
<protein>
    <submittedName>
        <fullName evidence="1">Uncharacterized protein</fullName>
    </submittedName>
</protein>
<evidence type="ECO:0000313" key="2">
    <source>
        <dbReference type="Proteomes" id="UP000604046"/>
    </source>
</evidence>
<sequence length="91" mass="9748">MTAPQQVHPWLLICLAAEEKRAQARQPPQAQQNAQADNKVASAPVVRSLVSLHRDSCHMEKTAEGATLRFQLSAAGAGVARAFYLARALGA</sequence>
<accession>A0A812LSR8</accession>
<dbReference type="Proteomes" id="UP000604046">
    <property type="component" value="Unassembled WGS sequence"/>
</dbReference>
<name>A0A812LSR8_9DINO</name>
<comment type="caution">
    <text evidence="1">The sequence shown here is derived from an EMBL/GenBank/DDBJ whole genome shotgun (WGS) entry which is preliminary data.</text>
</comment>
<proteinExistence type="predicted"/>
<keyword evidence="2" id="KW-1185">Reference proteome</keyword>
<dbReference type="AlphaFoldDB" id="A0A812LSR8"/>
<reference evidence="1" key="1">
    <citation type="submission" date="2021-02" db="EMBL/GenBank/DDBJ databases">
        <authorList>
            <person name="Dougan E. K."/>
            <person name="Rhodes N."/>
            <person name="Thang M."/>
            <person name="Chan C."/>
        </authorList>
    </citation>
    <scope>NUCLEOTIDE SEQUENCE</scope>
</reference>
<organism evidence="1 2">
    <name type="scientific">Symbiodinium natans</name>
    <dbReference type="NCBI Taxonomy" id="878477"/>
    <lineage>
        <taxon>Eukaryota</taxon>
        <taxon>Sar</taxon>
        <taxon>Alveolata</taxon>
        <taxon>Dinophyceae</taxon>
        <taxon>Suessiales</taxon>
        <taxon>Symbiodiniaceae</taxon>
        <taxon>Symbiodinium</taxon>
    </lineage>
</organism>
<gene>
    <name evidence="1" type="ORF">SNAT2548_LOCUS12310</name>
</gene>